<evidence type="ECO:0000256" key="1">
    <source>
        <dbReference type="SAM" id="MobiDB-lite"/>
    </source>
</evidence>
<dbReference type="EMBL" id="ML170199">
    <property type="protein sequence ID" value="TDL19228.1"/>
    <property type="molecule type" value="Genomic_DNA"/>
</dbReference>
<protein>
    <recommendedName>
        <fullName evidence="3">DUF6535 domain-containing protein</fullName>
    </recommendedName>
</protein>
<sequence>MVLEMFGKGRRPTGMRSPSDMSTCTDIEKCAPVDESSDKSNKSPIAALPTSTTPILGPNPIPAPKTGMMYWLRRSLLHRADGDAGKPPTSEPDVETSISSDDYPMDYAKHCADTALVWKLYLTRAEHDDGALASVLNGDLESLLLFATLFSAILSAFLIEIRSVRDVENTANTSRSNWVNGLWLFSLLFGVLSAFLASLAKGWVSKYLYSSVGGENWASVKNRQNQFDYRQRVIFIVQLLPLPLHASLLFFSVGFLIYLRDDSIGIRVVVGIVVGAMVTFYFAMSFYPSLSHYSPFDTPLTTITQWMLKPWRLPKQHSEPVISAQRHSREREEEEIKATALAWLLETSVEKNIIRESVYGVAGLPVNGEIQAALRGGFVVRTLIGSFTDNMEESGHTSPTPYLHALLRLLHPERAKIPESVLRLFIPSLDKLAALDRGTYEIALFVRAHILLLLDDERTVLAELRDTAIPILQKCSSARIFCLLSHLEDDLGSVIDMSSSS</sequence>
<dbReference type="OrthoDB" id="3219854at2759"/>
<evidence type="ECO:0000313" key="4">
    <source>
        <dbReference type="EMBL" id="TDL19228.1"/>
    </source>
</evidence>
<feature type="domain" description="DUF6535" evidence="3">
    <location>
        <begin position="118"/>
        <end position="161"/>
    </location>
</feature>
<accession>A0A4Y7PW21</accession>
<proteinExistence type="predicted"/>
<evidence type="ECO:0000313" key="5">
    <source>
        <dbReference type="Proteomes" id="UP000294933"/>
    </source>
</evidence>
<keyword evidence="2" id="KW-0812">Transmembrane</keyword>
<keyword evidence="5" id="KW-1185">Reference proteome</keyword>
<keyword evidence="2" id="KW-0472">Membrane</keyword>
<name>A0A4Y7PW21_9AGAM</name>
<dbReference type="Proteomes" id="UP000294933">
    <property type="component" value="Unassembled WGS sequence"/>
</dbReference>
<gene>
    <name evidence="4" type="ORF">BD410DRAFT_842309</name>
</gene>
<feature type="transmembrane region" description="Helical" evidence="2">
    <location>
        <begin position="233"/>
        <end position="258"/>
    </location>
</feature>
<organism evidence="4 5">
    <name type="scientific">Rickenella mellea</name>
    <dbReference type="NCBI Taxonomy" id="50990"/>
    <lineage>
        <taxon>Eukaryota</taxon>
        <taxon>Fungi</taxon>
        <taxon>Dikarya</taxon>
        <taxon>Basidiomycota</taxon>
        <taxon>Agaricomycotina</taxon>
        <taxon>Agaricomycetes</taxon>
        <taxon>Hymenochaetales</taxon>
        <taxon>Rickenellaceae</taxon>
        <taxon>Rickenella</taxon>
    </lineage>
</organism>
<dbReference type="VEuPathDB" id="FungiDB:BD410DRAFT_842309"/>
<dbReference type="Pfam" id="PF20153">
    <property type="entry name" value="DUF6535"/>
    <property type="match status" value="2"/>
</dbReference>
<keyword evidence="2" id="KW-1133">Transmembrane helix</keyword>
<feature type="region of interest" description="Disordered" evidence="1">
    <location>
        <begin position="1"/>
        <end position="59"/>
    </location>
</feature>
<evidence type="ECO:0000256" key="2">
    <source>
        <dbReference type="SAM" id="Phobius"/>
    </source>
</evidence>
<feature type="domain" description="DUF6535" evidence="3">
    <location>
        <begin position="168"/>
        <end position="259"/>
    </location>
</feature>
<feature type="transmembrane region" description="Helical" evidence="2">
    <location>
        <begin position="181"/>
        <end position="200"/>
    </location>
</feature>
<feature type="transmembrane region" description="Helical" evidence="2">
    <location>
        <begin position="143"/>
        <end position="161"/>
    </location>
</feature>
<dbReference type="AlphaFoldDB" id="A0A4Y7PW21"/>
<evidence type="ECO:0000259" key="3">
    <source>
        <dbReference type="Pfam" id="PF20153"/>
    </source>
</evidence>
<reference evidence="4 5" key="1">
    <citation type="submission" date="2018-06" db="EMBL/GenBank/DDBJ databases">
        <title>A transcriptomic atlas of mushroom development highlights an independent origin of complex multicellularity.</title>
        <authorList>
            <consortium name="DOE Joint Genome Institute"/>
            <person name="Krizsan K."/>
            <person name="Almasi E."/>
            <person name="Merenyi Z."/>
            <person name="Sahu N."/>
            <person name="Viragh M."/>
            <person name="Koszo T."/>
            <person name="Mondo S."/>
            <person name="Kiss B."/>
            <person name="Balint B."/>
            <person name="Kues U."/>
            <person name="Barry K."/>
            <person name="Hegedus J.C."/>
            <person name="Henrissat B."/>
            <person name="Johnson J."/>
            <person name="Lipzen A."/>
            <person name="Ohm R."/>
            <person name="Nagy I."/>
            <person name="Pangilinan J."/>
            <person name="Yan J."/>
            <person name="Xiong Y."/>
            <person name="Grigoriev I.V."/>
            <person name="Hibbett D.S."/>
            <person name="Nagy L.G."/>
        </authorList>
    </citation>
    <scope>NUCLEOTIDE SEQUENCE [LARGE SCALE GENOMIC DNA]</scope>
    <source>
        <strain evidence="4 5">SZMC22713</strain>
    </source>
</reference>
<feature type="transmembrane region" description="Helical" evidence="2">
    <location>
        <begin position="264"/>
        <end position="284"/>
    </location>
</feature>
<feature type="compositionally biased region" description="Basic and acidic residues" evidence="1">
    <location>
        <begin position="26"/>
        <end position="41"/>
    </location>
</feature>
<dbReference type="InterPro" id="IPR045338">
    <property type="entry name" value="DUF6535"/>
</dbReference>